<evidence type="ECO:0000256" key="4">
    <source>
        <dbReference type="ARBA" id="ARBA00023136"/>
    </source>
</evidence>
<dbReference type="PANTHER" id="PTHR31042">
    <property type="entry name" value="CORE-2/I-BRANCHING BETA-1,6-N-ACETYLGLUCOSAMINYLTRANSFERASE FAMILY PROTEIN-RELATED"/>
    <property type="match status" value="1"/>
</dbReference>
<organism evidence="6 7">
    <name type="scientific">Prunus armeniaca</name>
    <name type="common">Apricot</name>
    <name type="synonym">Armeniaca vulgaris</name>
    <dbReference type="NCBI Taxonomy" id="36596"/>
    <lineage>
        <taxon>Eukaryota</taxon>
        <taxon>Viridiplantae</taxon>
        <taxon>Streptophyta</taxon>
        <taxon>Embryophyta</taxon>
        <taxon>Tracheophyta</taxon>
        <taxon>Spermatophyta</taxon>
        <taxon>Magnoliopsida</taxon>
        <taxon>eudicotyledons</taxon>
        <taxon>Gunneridae</taxon>
        <taxon>Pentapetalae</taxon>
        <taxon>rosids</taxon>
        <taxon>fabids</taxon>
        <taxon>Rosales</taxon>
        <taxon>Rosaceae</taxon>
        <taxon>Amygdaloideae</taxon>
        <taxon>Amygdaleae</taxon>
        <taxon>Prunus</taxon>
    </lineage>
</organism>
<evidence type="ECO:0000256" key="2">
    <source>
        <dbReference type="ARBA" id="ARBA00022676"/>
    </source>
</evidence>
<evidence type="ECO:0000256" key="1">
    <source>
        <dbReference type="ARBA" id="ARBA00004606"/>
    </source>
</evidence>
<dbReference type="AlphaFoldDB" id="A0A6J5UIF9"/>
<comment type="subcellular location">
    <subcellularLocation>
        <location evidence="1">Membrane</location>
        <topology evidence="1">Single-pass type II membrane protein</topology>
    </subcellularLocation>
</comment>
<dbReference type="GO" id="GO:0016020">
    <property type="term" value="C:membrane"/>
    <property type="evidence" value="ECO:0007669"/>
    <property type="project" value="UniProtKB-SubCell"/>
</dbReference>
<evidence type="ECO:0000313" key="6">
    <source>
        <dbReference type="EMBL" id="CAB4275732.1"/>
    </source>
</evidence>
<name>A0A6J5UIF9_PRUAR</name>
<protein>
    <submittedName>
        <fullName evidence="6">Uncharacterized protein</fullName>
    </submittedName>
</protein>
<keyword evidence="4" id="KW-0472">Membrane</keyword>
<evidence type="ECO:0000313" key="7">
    <source>
        <dbReference type="Proteomes" id="UP000507222"/>
    </source>
</evidence>
<reference evidence="6 7" key="1">
    <citation type="submission" date="2020-05" db="EMBL/GenBank/DDBJ databases">
        <authorList>
            <person name="Campoy J."/>
            <person name="Schneeberger K."/>
            <person name="Spophaly S."/>
        </authorList>
    </citation>
    <scope>NUCLEOTIDE SEQUENCE [LARGE SCALE GENOMIC DNA]</scope>
    <source>
        <strain evidence="6">PruArmRojPasFocal</strain>
    </source>
</reference>
<keyword evidence="5" id="KW-0325">Glycoprotein</keyword>
<keyword evidence="3" id="KW-0808">Transferase</keyword>
<evidence type="ECO:0000256" key="5">
    <source>
        <dbReference type="ARBA" id="ARBA00023180"/>
    </source>
</evidence>
<keyword evidence="2" id="KW-0328">Glycosyltransferase</keyword>
<evidence type="ECO:0000256" key="3">
    <source>
        <dbReference type="ARBA" id="ARBA00022679"/>
    </source>
</evidence>
<dbReference type="EMBL" id="CAEKDK010000004">
    <property type="protein sequence ID" value="CAB4275732.1"/>
    <property type="molecule type" value="Genomic_DNA"/>
</dbReference>
<dbReference type="GO" id="GO:0016757">
    <property type="term" value="F:glycosyltransferase activity"/>
    <property type="evidence" value="ECO:0007669"/>
    <property type="project" value="UniProtKB-KW"/>
</dbReference>
<dbReference type="InterPro" id="IPR003406">
    <property type="entry name" value="Glyco_trans_14"/>
</dbReference>
<dbReference type="PANTHER" id="PTHR31042:SF70">
    <property type="entry name" value="OS01G0695200 PROTEIN"/>
    <property type="match status" value="1"/>
</dbReference>
<gene>
    <name evidence="6" type="ORF">CURHAP_LOCUS24664</name>
</gene>
<accession>A0A6J5UIF9</accession>
<sequence length="385" mass="44393">MMMTKKSPPIPARHVLRFSWKLVVILSITLCVLAFFKLHSQPDLYSSPSSLSIARSRLSRHGNNFSGPPKIAFLFLARRSLPLDFLWGSFFENADMPNFSIYIHSAPGFSFDESTTRSHFFYGRQLTNSIQVGWGESSMIEAERLLFATALEDPANQRFVLLSDSCVPLYNFSYIYNYLMASPRSFVDSFLDVKEGRYNPKMSPNIPKQKWRKGSQWIALVRSHAEVLVDDEVVLPAFRKFCKRRPPLDARKGKLNIKLQKQHNCIPDEHYVQTLLTMSEREDELERRTLTYTLWNNSATKTESKGWHPMTFTHSNAAPQKIKEIKEINHVYYETEYRTEWCRVNSTYVPCFLFARKFSQGAAMRLLSGGVVGQFDTSSLLDPPP</sequence>
<dbReference type="Pfam" id="PF02485">
    <property type="entry name" value="Branch"/>
    <property type="match status" value="1"/>
</dbReference>
<dbReference type="Proteomes" id="UP000507222">
    <property type="component" value="Unassembled WGS sequence"/>
</dbReference>
<proteinExistence type="predicted"/>
<dbReference type="InterPro" id="IPR044174">
    <property type="entry name" value="BC10-like"/>
</dbReference>